<dbReference type="PANTHER" id="PTHR47959:SF13">
    <property type="entry name" value="ATP-DEPENDENT RNA HELICASE RHLE"/>
    <property type="match status" value="1"/>
</dbReference>
<dbReference type="InterPro" id="IPR027417">
    <property type="entry name" value="P-loop_NTPase"/>
</dbReference>
<dbReference type="SMART" id="SM00487">
    <property type="entry name" value="DEXDc"/>
    <property type="match status" value="1"/>
</dbReference>
<protein>
    <submittedName>
        <fullName evidence="6">ATP-dependent RNA helicase RhlE</fullName>
        <ecNumber evidence="6">3.6.4.13</ecNumber>
    </submittedName>
</protein>
<dbReference type="InterPro" id="IPR014014">
    <property type="entry name" value="RNA_helicase_DEAD_Q_motif"/>
</dbReference>
<dbReference type="EC" id="3.6.4.13" evidence="6"/>
<dbReference type="Pfam" id="PF00271">
    <property type="entry name" value="Helicase_C"/>
    <property type="match status" value="1"/>
</dbReference>
<evidence type="ECO:0000256" key="5">
    <source>
        <dbReference type="ARBA" id="ARBA00038437"/>
    </source>
</evidence>
<keyword evidence="2 6" id="KW-0378">Hydrolase</keyword>
<evidence type="ECO:0000256" key="4">
    <source>
        <dbReference type="ARBA" id="ARBA00022840"/>
    </source>
</evidence>
<dbReference type="GO" id="GO:0005524">
    <property type="term" value="F:ATP binding"/>
    <property type="evidence" value="ECO:0007669"/>
    <property type="project" value="UniProtKB-KW"/>
</dbReference>
<dbReference type="GO" id="GO:0003676">
    <property type="term" value="F:nucleic acid binding"/>
    <property type="evidence" value="ECO:0007669"/>
    <property type="project" value="InterPro"/>
</dbReference>
<organism evidence="6">
    <name type="scientific">Akkermansia muciniphila</name>
    <dbReference type="NCBI Taxonomy" id="239935"/>
    <lineage>
        <taxon>Bacteria</taxon>
        <taxon>Pseudomonadati</taxon>
        <taxon>Verrucomicrobiota</taxon>
        <taxon>Verrucomicrobiia</taxon>
        <taxon>Verrucomicrobiales</taxon>
        <taxon>Akkermansiaceae</taxon>
        <taxon>Akkermansia</taxon>
    </lineage>
</organism>
<name>A0A6N2SSI2_9BACT</name>
<keyword evidence="3 6" id="KW-0347">Helicase</keyword>
<proteinExistence type="inferred from homology"/>
<dbReference type="RefSeq" id="WP_102728773.1">
    <property type="nucleotide sequence ID" value="NZ_CACRSS010000002.1"/>
</dbReference>
<accession>A0A6N2SSI2</accession>
<gene>
    <name evidence="6" type="primary">rhlE_2</name>
    <name evidence="6" type="ORF">AMLFYP55_02226</name>
</gene>
<dbReference type="GO" id="GO:0003724">
    <property type="term" value="F:RNA helicase activity"/>
    <property type="evidence" value="ECO:0007669"/>
    <property type="project" value="UniProtKB-EC"/>
</dbReference>
<comment type="similarity">
    <text evidence="5">Belongs to the DEAD box helicase family.</text>
</comment>
<dbReference type="CDD" id="cd00268">
    <property type="entry name" value="DEADc"/>
    <property type="match status" value="1"/>
</dbReference>
<dbReference type="InterPro" id="IPR011545">
    <property type="entry name" value="DEAD/DEAH_box_helicase_dom"/>
</dbReference>
<dbReference type="EMBL" id="CACRSS010000002">
    <property type="protein sequence ID" value="VYS94495.1"/>
    <property type="molecule type" value="Genomic_DNA"/>
</dbReference>
<dbReference type="InterPro" id="IPR014001">
    <property type="entry name" value="Helicase_ATP-bd"/>
</dbReference>
<dbReference type="PANTHER" id="PTHR47959">
    <property type="entry name" value="ATP-DEPENDENT RNA HELICASE RHLE-RELATED"/>
    <property type="match status" value="1"/>
</dbReference>
<dbReference type="Gene3D" id="3.40.50.300">
    <property type="entry name" value="P-loop containing nucleotide triphosphate hydrolases"/>
    <property type="match status" value="2"/>
</dbReference>
<dbReference type="Pfam" id="PF00270">
    <property type="entry name" value="DEAD"/>
    <property type="match status" value="1"/>
</dbReference>
<dbReference type="SUPFAM" id="SSF52540">
    <property type="entry name" value="P-loop containing nucleoside triphosphate hydrolases"/>
    <property type="match status" value="1"/>
</dbReference>
<dbReference type="InterPro" id="IPR044742">
    <property type="entry name" value="DEAD/DEAH_RhlB"/>
</dbReference>
<dbReference type="PROSITE" id="PS51195">
    <property type="entry name" value="Q_MOTIF"/>
    <property type="match status" value="1"/>
</dbReference>
<dbReference type="GO" id="GO:0016787">
    <property type="term" value="F:hydrolase activity"/>
    <property type="evidence" value="ECO:0007669"/>
    <property type="project" value="UniProtKB-KW"/>
</dbReference>
<dbReference type="SMART" id="SM00490">
    <property type="entry name" value="HELICc"/>
    <property type="match status" value="1"/>
</dbReference>
<evidence type="ECO:0000256" key="3">
    <source>
        <dbReference type="ARBA" id="ARBA00022806"/>
    </source>
</evidence>
<dbReference type="PROSITE" id="PS51192">
    <property type="entry name" value="HELICASE_ATP_BIND_1"/>
    <property type="match status" value="1"/>
</dbReference>
<evidence type="ECO:0000256" key="1">
    <source>
        <dbReference type="ARBA" id="ARBA00022741"/>
    </source>
</evidence>
<dbReference type="GO" id="GO:0005829">
    <property type="term" value="C:cytosol"/>
    <property type="evidence" value="ECO:0007669"/>
    <property type="project" value="TreeGrafter"/>
</dbReference>
<reference evidence="6" key="1">
    <citation type="submission" date="2019-11" db="EMBL/GenBank/DDBJ databases">
        <authorList>
            <person name="Feng L."/>
        </authorList>
    </citation>
    <scope>NUCLEOTIDE SEQUENCE</scope>
    <source>
        <strain evidence="6">AMuciniphilaLFYP55</strain>
    </source>
</reference>
<keyword evidence="4" id="KW-0067">ATP-binding</keyword>
<evidence type="ECO:0000256" key="2">
    <source>
        <dbReference type="ARBA" id="ARBA00022801"/>
    </source>
</evidence>
<dbReference type="CDD" id="cd18787">
    <property type="entry name" value="SF2_C_DEAD"/>
    <property type="match status" value="1"/>
</dbReference>
<keyword evidence="1" id="KW-0547">Nucleotide-binding</keyword>
<dbReference type="PROSITE" id="PS51194">
    <property type="entry name" value="HELICASE_CTER"/>
    <property type="match status" value="1"/>
</dbReference>
<dbReference type="InterPro" id="IPR050079">
    <property type="entry name" value="DEAD_box_RNA_helicase"/>
</dbReference>
<dbReference type="GeneID" id="84022980"/>
<dbReference type="AlphaFoldDB" id="A0A6N2SSI2"/>
<dbReference type="InterPro" id="IPR001650">
    <property type="entry name" value="Helicase_C-like"/>
</dbReference>
<sequence>MLFSELGLSEPVLKAVEKCGYEHPTPIQEQAIPIILEGRDLIGASQTGTGKTAAFALPLLTKLQPIGKPQILVLEPTRELADQVAEAFAEYGEFTGLKVALLYGGVGYGKQTEDLKNGADIVVATPGRLVDHFYRGTMRFGEVKALVLDEVDRMLDMGFLPIVRKIVNLCPWEGRQTLFFSATMPPVIAGFAKWCLTDPAEVTIARREVAATISHAFYPVALDQRDELLLALLKGTDFHSVMIFTRTRKEADAVCGMLKQHGYRGEVAVMHSDIPQKERMEALKGFKSGKYDILVATDVAARGIDISGVTHVINYRVPENAEDYVHRIGRTGRAEASGDAFTIMTADEVDFATAVENFIGKPIERKKLDGFDYTYTALLEDKPVKSVRKSKPAGPKRRRR</sequence>
<evidence type="ECO:0000313" key="6">
    <source>
        <dbReference type="EMBL" id="VYS94495.1"/>
    </source>
</evidence>